<dbReference type="InterPro" id="IPR001173">
    <property type="entry name" value="Glyco_trans_2-like"/>
</dbReference>
<gene>
    <name evidence="2" type="ORF">V7F78_02315</name>
</gene>
<name>A0AB35XKM7_9ACTN</name>
<evidence type="ECO:0000313" key="2">
    <source>
        <dbReference type="EMBL" id="MEH1545869.1"/>
    </source>
</evidence>
<keyword evidence="2" id="KW-0808">Transferase</keyword>
<dbReference type="AlphaFoldDB" id="A0AB35XKM7"/>
<comment type="caution">
    <text evidence="2">The sequence shown here is derived from an EMBL/GenBank/DDBJ whole genome shotgun (WGS) entry which is preliminary data.</text>
</comment>
<reference evidence="2" key="1">
    <citation type="submission" date="2024-02" db="EMBL/GenBank/DDBJ databases">
        <title>Bacterial skin colonization with Propionibacterium avidum as a risk factor for Periprosthetic Joint Infections - a single-center prospective study.</title>
        <authorList>
            <person name="Achermann Y."/>
        </authorList>
    </citation>
    <scope>NUCLEOTIDE SEQUENCE</scope>
    <source>
        <strain evidence="2">PAVI-2017310195</strain>
    </source>
</reference>
<dbReference type="Proteomes" id="UP001309299">
    <property type="component" value="Unassembled WGS sequence"/>
</dbReference>
<organism evidence="2 3">
    <name type="scientific">Cutibacterium avidum</name>
    <dbReference type="NCBI Taxonomy" id="33010"/>
    <lineage>
        <taxon>Bacteria</taxon>
        <taxon>Bacillati</taxon>
        <taxon>Actinomycetota</taxon>
        <taxon>Actinomycetes</taxon>
        <taxon>Propionibacteriales</taxon>
        <taxon>Propionibacteriaceae</taxon>
        <taxon>Cutibacterium</taxon>
    </lineage>
</organism>
<dbReference type="PANTHER" id="PTHR43685">
    <property type="entry name" value="GLYCOSYLTRANSFERASE"/>
    <property type="match status" value="1"/>
</dbReference>
<dbReference type="InterPro" id="IPR029044">
    <property type="entry name" value="Nucleotide-diphossugar_trans"/>
</dbReference>
<evidence type="ECO:0000313" key="3">
    <source>
        <dbReference type="Proteomes" id="UP001309299"/>
    </source>
</evidence>
<dbReference type="Pfam" id="PF00535">
    <property type="entry name" value="Glycos_transf_2"/>
    <property type="match status" value="1"/>
</dbReference>
<dbReference type="GO" id="GO:0016757">
    <property type="term" value="F:glycosyltransferase activity"/>
    <property type="evidence" value="ECO:0007669"/>
    <property type="project" value="UniProtKB-KW"/>
</dbReference>
<keyword evidence="2" id="KW-0328">Glycosyltransferase</keyword>
<evidence type="ECO:0000259" key="1">
    <source>
        <dbReference type="Pfam" id="PF00535"/>
    </source>
</evidence>
<dbReference type="CDD" id="cd00761">
    <property type="entry name" value="Glyco_tranf_GTA_type"/>
    <property type="match status" value="1"/>
</dbReference>
<dbReference type="EMBL" id="JBAKUA010000002">
    <property type="protein sequence ID" value="MEH1545869.1"/>
    <property type="molecule type" value="Genomic_DNA"/>
</dbReference>
<dbReference type="SUPFAM" id="SSF53448">
    <property type="entry name" value="Nucleotide-diphospho-sugar transferases"/>
    <property type="match status" value="1"/>
</dbReference>
<proteinExistence type="predicted"/>
<protein>
    <submittedName>
        <fullName evidence="2">Glycosyltransferase</fullName>
        <ecNumber evidence="2">2.4.-.-</ecNumber>
    </submittedName>
</protein>
<dbReference type="RefSeq" id="WP_334353175.1">
    <property type="nucleotide sequence ID" value="NZ_JBAKUA010000002.1"/>
</dbReference>
<dbReference type="Gene3D" id="3.90.550.10">
    <property type="entry name" value="Spore Coat Polysaccharide Biosynthesis Protein SpsA, Chain A"/>
    <property type="match status" value="1"/>
</dbReference>
<dbReference type="EC" id="2.4.-.-" evidence="2"/>
<feature type="domain" description="Glycosyltransferase 2-like" evidence="1">
    <location>
        <begin position="5"/>
        <end position="120"/>
    </location>
</feature>
<sequence length="310" mass="33928">MTTASIIIPSYRGADRLPRLLSALAAQTTDDWEAIVVIDGDMDGSEEVVARYSHLPIRSVVFPQNRGRVAALNAGHDAATGDVLIRCDDDLEPAPDYVERHVASHAEQDQGTIGICLNVLPDTRYATVYGAQADELFRAGAYEASADTTWRFWAGNVSVTRDIWNRIGEYDTRYQAYGWEDVDYGWRLHEAGVPIVVDPTLETRHHAAAINTASRAPRAYRSGQARQLFDGIHGAEVAGPGRPTDDSTWNRLVGWTADHLTYGRTRTLAKALDTVLPAMPAPVARKAVALLVESSSIAGHESSETAERDF</sequence>
<dbReference type="InterPro" id="IPR050834">
    <property type="entry name" value="Glycosyltransf_2"/>
</dbReference>
<dbReference type="PANTHER" id="PTHR43685:SF3">
    <property type="entry name" value="SLR2126 PROTEIN"/>
    <property type="match status" value="1"/>
</dbReference>
<accession>A0AB35XKM7</accession>